<protein>
    <submittedName>
        <fullName evidence="1">Uncharacterized protein</fullName>
    </submittedName>
</protein>
<sequence>MNERMTAHDDFVATTKEITRVPGGGRGGVDHVVPSTLIPPLRIPIGIEGTTDDLLNAYGSTPSFRNIRSHWSGGLSRYLLTTQEKEERDDDLLKVSWRIV</sequence>
<dbReference type="EMBL" id="JAWJWE010000036">
    <property type="protein sequence ID" value="KAK6629996.1"/>
    <property type="molecule type" value="Genomic_DNA"/>
</dbReference>
<comment type="caution">
    <text evidence="1">The sequence shown here is derived from an EMBL/GenBank/DDBJ whole genome shotgun (WGS) entry which is preliminary data.</text>
</comment>
<proteinExistence type="predicted"/>
<name>A0AAN8PHT9_POLSC</name>
<evidence type="ECO:0000313" key="2">
    <source>
        <dbReference type="Proteomes" id="UP001372834"/>
    </source>
</evidence>
<gene>
    <name evidence="1" type="ORF">RUM43_003817</name>
</gene>
<evidence type="ECO:0000313" key="1">
    <source>
        <dbReference type="EMBL" id="KAK6629996.1"/>
    </source>
</evidence>
<dbReference type="AlphaFoldDB" id="A0AAN8PHT9"/>
<accession>A0AAN8PHT9</accession>
<dbReference type="Proteomes" id="UP001372834">
    <property type="component" value="Unassembled WGS sequence"/>
</dbReference>
<organism evidence="1 2">
    <name type="scientific">Polyplax serrata</name>
    <name type="common">Common mouse louse</name>
    <dbReference type="NCBI Taxonomy" id="468196"/>
    <lineage>
        <taxon>Eukaryota</taxon>
        <taxon>Metazoa</taxon>
        <taxon>Ecdysozoa</taxon>
        <taxon>Arthropoda</taxon>
        <taxon>Hexapoda</taxon>
        <taxon>Insecta</taxon>
        <taxon>Pterygota</taxon>
        <taxon>Neoptera</taxon>
        <taxon>Paraneoptera</taxon>
        <taxon>Psocodea</taxon>
        <taxon>Troctomorpha</taxon>
        <taxon>Phthiraptera</taxon>
        <taxon>Anoplura</taxon>
        <taxon>Polyplacidae</taxon>
        <taxon>Polyplax</taxon>
    </lineage>
</organism>
<reference evidence="1 2" key="1">
    <citation type="submission" date="2023-10" db="EMBL/GenBank/DDBJ databases">
        <title>Genomes of two closely related lineages of the louse Polyplax serrata with different host specificities.</title>
        <authorList>
            <person name="Martinu J."/>
            <person name="Tarabai H."/>
            <person name="Stefka J."/>
            <person name="Hypsa V."/>
        </authorList>
    </citation>
    <scope>NUCLEOTIDE SEQUENCE [LARGE SCALE GENOMIC DNA]</scope>
    <source>
        <strain evidence="1">HR10_N</strain>
    </source>
</reference>